<comment type="subcellular location">
    <subcellularLocation>
        <location evidence="1">Cell envelope</location>
    </subcellularLocation>
</comment>
<evidence type="ECO:0000313" key="7">
    <source>
        <dbReference type="Proteomes" id="UP001148614"/>
    </source>
</evidence>
<dbReference type="Gene3D" id="3.20.120.10">
    <property type="entry name" value="Hydrophobin"/>
    <property type="match status" value="1"/>
</dbReference>
<feature type="region of interest" description="Disordered" evidence="4">
    <location>
        <begin position="19"/>
        <end position="50"/>
    </location>
</feature>
<dbReference type="Proteomes" id="UP001148614">
    <property type="component" value="Unassembled WGS sequence"/>
</dbReference>
<accession>A0A9W8N909</accession>
<dbReference type="PANTHER" id="PTHR42341:SF1">
    <property type="entry name" value="HYDROPHOBIN"/>
    <property type="match status" value="1"/>
</dbReference>
<dbReference type="PANTHER" id="PTHR42341">
    <property type="entry name" value="HYDROPHOBIN"/>
    <property type="match status" value="1"/>
</dbReference>
<dbReference type="InterPro" id="IPR010636">
    <property type="entry name" value="Class_II_hydrophobin"/>
</dbReference>
<dbReference type="InterPro" id="IPR036686">
    <property type="entry name" value="Class_II_Hydrophobin_sf"/>
</dbReference>
<evidence type="ECO:0000256" key="2">
    <source>
        <dbReference type="ARBA" id="ARBA00009576"/>
    </source>
</evidence>
<dbReference type="VEuPathDB" id="FungiDB:F4678DRAFT_467821"/>
<keyword evidence="7" id="KW-1185">Reference proteome</keyword>
<evidence type="ECO:0000256" key="5">
    <source>
        <dbReference type="SAM" id="SignalP"/>
    </source>
</evidence>
<feature type="chain" id="PRO_5040890305" description="Hydrophobin" evidence="5">
    <location>
        <begin position="18"/>
        <end position="123"/>
    </location>
</feature>
<keyword evidence="3" id="KW-1015">Disulfide bond</keyword>
<proteinExistence type="inferred from homology"/>
<evidence type="ECO:0000256" key="3">
    <source>
        <dbReference type="ARBA" id="ARBA00023157"/>
    </source>
</evidence>
<evidence type="ECO:0000256" key="1">
    <source>
        <dbReference type="ARBA" id="ARBA00004196"/>
    </source>
</evidence>
<comment type="caution">
    <text evidence="6">The sequence shown here is derived from an EMBL/GenBank/DDBJ whole genome shotgun (WGS) entry which is preliminary data.</text>
</comment>
<organism evidence="6 7">
    <name type="scientific">Xylaria arbuscula</name>
    <dbReference type="NCBI Taxonomy" id="114810"/>
    <lineage>
        <taxon>Eukaryota</taxon>
        <taxon>Fungi</taxon>
        <taxon>Dikarya</taxon>
        <taxon>Ascomycota</taxon>
        <taxon>Pezizomycotina</taxon>
        <taxon>Sordariomycetes</taxon>
        <taxon>Xylariomycetidae</taxon>
        <taxon>Xylariales</taxon>
        <taxon>Xylariaceae</taxon>
        <taxon>Xylaria</taxon>
    </lineage>
</organism>
<dbReference type="EMBL" id="JANPWZ010001729">
    <property type="protein sequence ID" value="KAJ3563639.1"/>
    <property type="molecule type" value="Genomic_DNA"/>
</dbReference>
<dbReference type="Pfam" id="PF06766">
    <property type="entry name" value="Hydrophobin_2"/>
    <property type="match status" value="1"/>
</dbReference>
<feature type="signal peptide" evidence="5">
    <location>
        <begin position="1"/>
        <end position="17"/>
    </location>
</feature>
<keyword evidence="5" id="KW-0732">Signal</keyword>
<name>A0A9W8N909_9PEZI</name>
<dbReference type="SUPFAM" id="SSF101751">
    <property type="entry name" value="Hydrophobin II, HfbII"/>
    <property type="match status" value="1"/>
</dbReference>
<comment type="similarity">
    <text evidence="2">Belongs to the cerato-ulmin hydrophobin family.</text>
</comment>
<evidence type="ECO:0000256" key="4">
    <source>
        <dbReference type="SAM" id="MobiDB-lite"/>
    </source>
</evidence>
<dbReference type="GO" id="GO:0005576">
    <property type="term" value="C:extracellular region"/>
    <property type="evidence" value="ECO:0007669"/>
    <property type="project" value="InterPro"/>
</dbReference>
<evidence type="ECO:0000313" key="6">
    <source>
        <dbReference type="EMBL" id="KAJ3563639.1"/>
    </source>
</evidence>
<gene>
    <name evidence="6" type="ORF">NPX13_g8129</name>
</gene>
<protein>
    <recommendedName>
        <fullName evidence="8">Hydrophobin</fullName>
    </recommendedName>
</protein>
<evidence type="ECO:0008006" key="8">
    <source>
        <dbReference type="Google" id="ProtNLM"/>
    </source>
</evidence>
<sequence>MQFTLLIAAVFATAVAASPLDLPSPPEKRSTYSTTPLPTSTPTPSPGGGGGAYDACPSGLYSNPQCCATDVLGVADLDCGSVPAIPTSASEFQSICAAGGQRARCCVIPVLGQAVLCTTPVGL</sequence>
<dbReference type="CDD" id="cd23508">
    <property type="entry name" value="hydrophobin_II"/>
    <property type="match status" value="1"/>
</dbReference>
<reference evidence="6" key="1">
    <citation type="submission" date="2022-07" db="EMBL/GenBank/DDBJ databases">
        <title>Genome Sequence of Xylaria arbuscula.</title>
        <authorList>
            <person name="Buettner E."/>
        </authorList>
    </citation>
    <scope>NUCLEOTIDE SEQUENCE</scope>
    <source>
        <strain evidence="6">VT107</strain>
    </source>
</reference>
<dbReference type="AlphaFoldDB" id="A0A9W8N909"/>